<proteinExistence type="predicted"/>
<organism evidence="2 3">
    <name type="scientific">Pisolithus tinctorius Marx 270</name>
    <dbReference type="NCBI Taxonomy" id="870435"/>
    <lineage>
        <taxon>Eukaryota</taxon>
        <taxon>Fungi</taxon>
        <taxon>Dikarya</taxon>
        <taxon>Basidiomycota</taxon>
        <taxon>Agaricomycotina</taxon>
        <taxon>Agaricomycetes</taxon>
        <taxon>Agaricomycetidae</taxon>
        <taxon>Boletales</taxon>
        <taxon>Sclerodermatineae</taxon>
        <taxon>Pisolithaceae</taxon>
        <taxon>Pisolithus</taxon>
    </lineage>
</organism>
<dbReference type="Proteomes" id="UP000054217">
    <property type="component" value="Unassembled WGS sequence"/>
</dbReference>
<feature type="compositionally biased region" description="Polar residues" evidence="1">
    <location>
        <begin position="1"/>
        <end position="17"/>
    </location>
</feature>
<evidence type="ECO:0000313" key="2">
    <source>
        <dbReference type="EMBL" id="KIO01063.1"/>
    </source>
</evidence>
<accession>A0A0C3IW53</accession>
<feature type="region of interest" description="Disordered" evidence="1">
    <location>
        <begin position="1"/>
        <end position="22"/>
    </location>
</feature>
<evidence type="ECO:0000313" key="3">
    <source>
        <dbReference type="Proteomes" id="UP000054217"/>
    </source>
</evidence>
<reference evidence="3" key="2">
    <citation type="submission" date="2015-01" db="EMBL/GenBank/DDBJ databases">
        <title>Evolutionary Origins and Diversification of the Mycorrhizal Mutualists.</title>
        <authorList>
            <consortium name="DOE Joint Genome Institute"/>
            <consortium name="Mycorrhizal Genomics Consortium"/>
            <person name="Kohler A."/>
            <person name="Kuo A."/>
            <person name="Nagy L.G."/>
            <person name="Floudas D."/>
            <person name="Copeland A."/>
            <person name="Barry K.W."/>
            <person name="Cichocki N."/>
            <person name="Veneault-Fourrey C."/>
            <person name="LaButti K."/>
            <person name="Lindquist E.A."/>
            <person name="Lipzen A."/>
            <person name="Lundell T."/>
            <person name="Morin E."/>
            <person name="Murat C."/>
            <person name="Riley R."/>
            <person name="Ohm R."/>
            <person name="Sun H."/>
            <person name="Tunlid A."/>
            <person name="Henrissat B."/>
            <person name="Grigoriev I.V."/>
            <person name="Hibbett D.S."/>
            <person name="Martin F."/>
        </authorList>
    </citation>
    <scope>NUCLEOTIDE SEQUENCE [LARGE SCALE GENOMIC DNA]</scope>
    <source>
        <strain evidence="3">Marx 270</strain>
    </source>
</reference>
<protein>
    <submittedName>
        <fullName evidence="2">Uncharacterized protein</fullName>
    </submittedName>
</protein>
<dbReference type="AlphaFoldDB" id="A0A0C3IW53"/>
<feature type="compositionally biased region" description="Basic residues" evidence="1">
    <location>
        <begin position="60"/>
        <end position="71"/>
    </location>
</feature>
<sequence length="71" mass="8091">MPSHASQQKSATNTDVANDTGYEQMPLEEWMYMTSMEYAGSGRADAQTMQRSQTPESQKSPRKKHNPQRQL</sequence>
<feature type="compositionally biased region" description="Polar residues" evidence="1">
    <location>
        <begin position="47"/>
        <end position="58"/>
    </location>
</feature>
<keyword evidence="3" id="KW-1185">Reference proteome</keyword>
<dbReference type="EMBL" id="KN831991">
    <property type="protein sequence ID" value="KIO01063.1"/>
    <property type="molecule type" value="Genomic_DNA"/>
</dbReference>
<gene>
    <name evidence="2" type="ORF">M404DRAFT_1003354</name>
</gene>
<feature type="region of interest" description="Disordered" evidence="1">
    <location>
        <begin position="41"/>
        <end position="71"/>
    </location>
</feature>
<reference evidence="2 3" key="1">
    <citation type="submission" date="2014-04" db="EMBL/GenBank/DDBJ databases">
        <authorList>
            <consortium name="DOE Joint Genome Institute"/>
            <person name="Kuo A."/>
            <person name="Kohler A."/>
            <person name="Costa M.D."/>
            <person name="Nagy L.G."/>
            <person name="Floudas D."/>
            <person name="Copeland A."/>
            <person name="Barry K.W."/>
            <person name="Cichocki N."/>
            <person name="Veneault-Fourrey C."/>
            <person name="LaButti K."/>
            <person name="Lindquist E.A."/>
            <person name="Lipzen A."/>
            <person name="Lundell T."/>
            <person name="Morin E."/>
            <person name="Murat C."/>
            <person name="Sun H."/>
            <person name="Tunlid A."/>
            <person name="Henrissat B."/>
            <person name="Grigoriev I.V."/>
            <person name="Hibbett D.S."/>
            <person name="Martin F."/>
            <person name="Nordberg H.P."/>
            <person name="Cantor M.N."/>
            <person name="Hua S.X."/>
        </authorList>
    </citation>
    <scope>NUCLEOTIDE SEQUENCE [LARGE SCALE GENOMIC DNA]</scope>
    <source>
        <strain evidence="2 3">Marx 270</strain>
    </source>
</reference>
<evidence type="ECO:0000256" key="1">
    <source>
        <dbReference type="SAM" id="MobiDB-lite"/>
    </source>
</evidence>
<dbReference type="InParanoid" id="A0A0C3IW53"/>
<dbReference type="HOGENOM" id="CLU_2741076_0_0_1"/>
<name>A0A0C3IW53_PISTI</name>